<dbReference type="EC" id="1.1.1.169" evidence="4"/>
<comment type="pathway">
    <text evidence="4">Cofactor biosynthesis; (R)-pantothenate biosynthesis; (R)-pantoate from 3-methyl-2-oxobutanoate: step 2/2.</text>
</comment>
<comment type="similarity">
    <text evidence="1 4">Belongs to the ketopantoate reductase family.</text>
</comment>
<evidence type="ECO:0000256" key="4">
    <source>
        <dbReference type="RuleBase" id="RU362068"/>
    </source>
</evidence>
<reference evidence="7" key="1">
    <citation type="submission" date="2020-10" db="EMBL/GenBank/DDBJ databases">
        <title>Ca. Dormibacterota MAGs.</title>
        <authorList>
            <person name="Montgomery K."/>
        </authorList>
    </citation>
    <scope>NUCLEOTIDE SEQUENCE [LARGE SCALE GENOMIC DNA]</scope>
    <source>
        <strain evidence="7">SC8812_S17_10</strain>
    </source>
</reference>
<dbReference type="Proteomes" id="UP000612893">
    <property type="component" value="Unassembled WGS sequence"/>
</dbReference>
<feature type="domain" description="Ketopantoate reductase C-terminal" evidence="6">
    <location>
        <begin position="189"/>
        <end position="309"/>
    </location>
</feature>
<comment type="caution">
    <text evidence="7">The sequence shown here is derived from an EMBL/GenBank/DDBJ whole genome shotgun (WGS) entry which is preliminary data.</text>
</comment>
<evidence type="ECO:0000259" key="6">
    <source>
        <dbReference type="Pfam" id="PF08546"/>
    </source>
</evidence>
<comment type="catalytic activity">
    <reaction evidence="4">
        <text>(R)-pantoate + NADP(+) = 2-dehydropantoate + NADPH + H(+)</text>
        <dbReference type="Rhea" id="RHEA:16233"/>
        <dbReference type="ChEBI" id="CHEBI:11561"/>
        <dbReference type="ChEBI" id="CHEBI:15378"/>
        <dbReference type="ChEBI" id="CHEBI:15980"/>
        <dbReference type="ChEBI" id="CHEBI:57783"/>
        <dbReference type="ChEBI" id="CHEBI:58349"/>
        <dbReference type="EC" id="1.1.1.169"/>
    </reaction>
</comment>
<dbReference type="Gene3D" id="1.10.1040.10">
    <property type="entry name" value="N-(1-d-carboxylethyl)-l-norvaline Dehydrogenase, domain 2"/>
    <property type="match status" value="1"/>
</dbReference>
<dbReference type="EMBL" id="JAEKNR010000176">
    <property type="protein sequence ID" value="MBJ7599876.1"/>
    <property type="molecule type" value="Genomic_DNA"/>
</dbReference>
<dbReference type="NCBIfam" id="TIGR00745">
    <property type="entry name" value="apbA_panE"/>
    <property type="match status" value="1"/>
</dbReference>
<organism evidence="7 8">
    <name type="scientific">Candidatus Nephthysia bennettiae</name>
    <dbReference type="NCBI Taxonomy" id="3127016"/>
    <lineage>
        <taxon>Bacteria</taxon>
        <taxon>Bacillati</taxon>
        <taxon>Candidatus Dormiibacterota</taxon>
        <taxon>Candidatus Dormibacteria</taxon>
        <taxon>Candidatus Dormibacterales</taxon>
        <taxon>Candidatus Dormibacteraceae</taxon>
        <taxon>Candidatus Nephthysia</taxon>
    </lineage>
</organism>
<keyword evidence="4" id="KW-0566">Pantothenate biosynthesis</keyword>
<proteinExistence type="inferred from homology"/>
<keyword evidence="8" id="KW-1185">Reference proteome</keyword>
<dbReference type="FunFam" id="1.10.1040.10:FF:000017">
    <property type="entry name" value="2-dehydropantoate 2-reductase"/>
    <property type="match status" value="1"/>
</dbReference>
<dbReference type="Gene3D" id="3.40.50.720">
    <property type="entry name" value="NAD(P)-binding Rossmann-like Domain"/>
    <property type="match status" value="1"/>
</dbReference>
<dbReference type="PANTHER" id="PTHR21708:SF45">
    <property type="entry name" value="2-DEHYDROPANTOATE 2-REDUCTASE"/>
    <property type="match status" value="1"/>
</dbReference>
<sequence>MKFAVVGAGAIGGLLGAQLAEAGLDVTLVARGAHLDAMRSRGLEVIRPDGSSLVSRPTCTGDLAAARGADFTFVTVKAHSLPALAPGLSGSSTLVFTQNGLPWWYLAATGRHLETVDPGGAVAAQIDLARVIGCIAYPAAEVVEPGVIRHLEGNRFSLAEPGGSRTPRVLELSRTLAAAGLKAPVQARMEHEIWVKLLGNATFNPVSALTRATLGELLDDPDSRGLVTDLMQEVGEVAGAAGVQLGISVERRLQAAAHASEHRTSMLQDVESERPLEVDALVGSVVELGRQLGVPTPALSVVYGLTRQLSRSLGR</sequence>
<evidence type="ECO:0000256" key="3">
    <source>
        <dbReference type="ARBA" id="ARBA00023002"/>
    </source>
</evidence>
<comment type="function">
    <text evidence="4">Catalyzes the NADPH-dependent reduction of ketopantoate into pantoic acid.</text>
</comment>
<name>A0A934K1K2_9BACT</name>
<evidence type="ECO:0000313" key="7">
    <source>
        <dbReference type="EMBL" id="MBJ7599876.1"/>
    </source>
</evidence>
<dbReference type="RefSeq" id="WP_338203508.1">
    <property type="nucleotide sequence ID" value="NZ_JAEKNR010000176.1"/>
</dbReference>
<dbReference type="AlphaFoldDB" id="A0A934K1K2"/>
<dbReference type="InterPro" id="IPR013328">
    <property type="entry name" value="6PGD_dom2"/>
</dbReference>
<dbReference type="GO" id="GO:0008677">
    <property type="term" value="F:2-dehydropantoate 2-reductase activity"/>
    <property type="evidence" value="ECO:0007669"/>
    <property type="project" value="UniProtKB-EC"/>
</dbReference>
<dbReference type="SUPFAM" id="SSF51735">
    <property type="entry name" value="NAD(P)-binding Rossmann-fold domains"/>
    <property type="match status" value="1"/>
</dbReference>
<dbReference type="Pfam" id="PF02558">
    <property type="entry name" value="ApbA"/>
    <property type="match status" value="1"/>
</dbReference>
<keyword evidence="2 4" id="KW-0521">NADP</keyword>
<gene>
    <name evidence="7" type="ORF">JF922_17585</name>
</gene>
<dbReference type="InterPro" id="IPR008927">
    <property type="entry name" value="6-PGluconate_DH-like_C_sf"/>
</dbReference>
<dbReference type="InterPro" id="IPR003710">
    <property type="entry name" value="ApbA"/>
</dbReference>
<feature type="domain" description="Ketopantoate reductase N-terminal" evidence="5">
    <location>
        <begin position="4"/>
        <end position="158"/>
    </location>
</feature>
<dbReference type="PANTHER" id="PTHR21708">
    <property type="entry name" value="PROBABLE 2-DEHYDROPANTOATE 2-REDUCTASE"/>
    <property type="match status" value="1"/>
</dbReference>
<evidence type="ECO:0000313" key="8">
    <source>
        <dbReference type="Proteomes" id="UP000612893"/>
    </source>
</evidence>
<evidence type="ECO:0000256" key="2">
    <source>
        <dbReference type="ARBA" id="ARBA00022857"/>
    </source>
</evidence>
<dbReference type="InterPro" id="IPR036291">
    <property type="entry name" value="NAD(P)-bd_dom_sf"/>
</dbReference>
<dbReference type="InterPro" id="IPR013752">
    <property type="entry name" value="KPA_reductase"/>
</dbReference>
<dbReference type="GO" id="GO:0015940">
    <property type="term" value="P:pantothenate biosynthetic process"/>
    <property type="evidence" value="ECO:0007669"/>
    <property type="project" value="UniProtKB-KW"/>
</dbReference>
<dbReference type="Pfam" id="PF08546">
    <property type="entry name" value="ApbA_C"/>
    <property type="match status" value="1"/>
</dbReference>
<protein>
    <recommendedName>
        <fullName evidence="4">2-dehydropantoate 2-reductase</fullName>
        <ecNumber evidence="4">1.1.1.169</ecNumber>
    </recommendedName>
    <alternativeName>
        <fullName evidence="4">Ketopantoate reductase</fullName>
    </alternativeName>
</protein>
<dbReference type="InterPro" id="IPR051402">
    <property type="entry name" value="KPR-Related"/>
</dbReference>
<dbReference type="SUPFAM" id="SSF48179">
    <property type="entry name" value="6-phosphogluconate dehydrogenase C-terminal domain-like"/>
    <property type="match status" value="1"/>
</dbReference>
<dbReference type="InterPro" id="IPR013332">
    <property type="entry name" value="KPR_N"/>
</dbReference>
<accession>A0A934K1K2</accession>
<evidence type="ECO:0000256" key="1">
    <source>
        <dbReference type="ARBA" id="ARBA00007870"/>
    </source>
</evidence>
<evidence type="ECO:0000259" key="5">
    <source>
        <dbReference type="Pfam" id="PF02558"/>
    </source>
</evidence>
<dbReference type="NCBIfam" id="NF005089">
    <property type="entry name" value="PRK06522.1-4"/>
    <property type="match status" value="1"/>
</dbReference>
<keyword evidence="3 4" id="KW-0560">Oxidoreductase</keyword>